<evidence type="ECO:0000313" key="6">
    <source>
        <dbReference type="Proteomes" id="UP001185737"/>
    </source>
</evidence>
<proteinExistence type="inferred from homology"/>
<dbReference type="Pfam" id="PF00106">
    <property type="entry name" value="adh_short"/>
    <property type="match status" value="1"/>
</dbReference>
<sequence>MGKLTGKVAFVTGAARGQGRSLAVRLAEEGADIIAIDMCQTIPTSPFPLATPADLEQTVKLVESLDRRIVARHADVRDSAQLESVVAEGLAELGSIDIVCANAGVISFGNAWDLTDDQWQDLIDTNLTGVWRSAKAAIPAMIAGNRGGSIVLTSSIYGLTGSATLSHYTAAKHGVVGLMKSLALELAPHRIRVNTVNPTFVNTDMVHNDAVYRQFFPDHPNPNRNDFETAATSLNALPTPWVESVDIANAALWLASDDARFVTGISIPVDAGFLIKHNVG</sequence>
<keyword evidence="6" id="KW-1185">Reference proteome</keyword>
<dbReference type="PROSITE" id="PS00061">
    <property type="entry name" value="ADH_SHORT"/>
    <property type="match status" value="1"/>
</dbReference>
<evidence type="ECO:0000256" key="1">
    <source>
        <dbReference type="ARBA" id="ARBA00006484"/>
    </source>
</evidence>
<evidence type="ECO:0000256" key="3">
    <source>
        <dbReference type="ARBA" id="ARBA00023027"/>
    </source>
</evidence>
<dbReference type="PANTHER" id="PTHR24321:SF8">
    <property type="entry name" value="ESTRADIOL 17-BETA-DEHYDROGENASE 8-RELATED"/>
    <property type="match status" value="1"/>
</dbReference>
<dbReference type="Gene3D" id="3.40.50.720">
    <property type="entry name" value="NAD(P)-binding Rossmann-like Domain"/>
    <property type="match status" value="1"/>
</dbReference>
<dbReference type="PANTHER" id="PTHR24321">
    <property type="entry name" value="DEHYDROGENASES, SHORT CHAIN"/>
    <property type="match status" value="1"/>
</dbReference>
<name>A0ABU4CSM5_RHOJO</name>
<dbReference type="PRINTS" id="PR00080">
    <property type="entry name" value="SDRFAMILY"/>
</dbReference>
<dbReference type="SUPFAM" id="SSF51735">
    <property type="entry name" value="NAD(P)-binding Rossmann-fold domains"/>
    <property type="match status" value="1"/>
</dbReference>
<accession>A0ABU4CSM5</accession>
<comment type="similarity">
    <text evidence="1 4">Belongs to the short-chain dehydrogenases/reductases (SDR) family.</text>
</comment>
<organism evidence="5 6">
    <name type="scientific">Rhodococcus jostii</name>
    <dbReference type="NCBI Taxonomy" id="132919"/>
    <lineage>
        <taxon>Bacteria</taxon>
        <taxon>Bacillati</taxon>
        <taxon>Actinomycetota</taxon>
        <taxon>Actinomycetes</taxon>
        <taxon>Mycobacteriales</taxon>
        <taxon>Nocardiaceae</taxon>
        <taxon>Rhodococcus</taxon>
    </lineage>
</organism>
<comment type="caution">
    <text evidence="5">The sequence shown here is derived from an EMBL/GenBank/DDBJ whole genome shotgun (WGS) entry which is preliminary data.</text>
</comment>
<dbReference type="NCBIfam" id="NF009467">
    <property type="entry name" value="PRK12826.1-3"/>
    <property type="match status" value="1"/>
</dbReference>
<dbReference type="EMBL" id="JAWLKA010000041">
    <property type="protein sequence ID" value="MDV6286587.1"/>
    <property type="molecule type" value="Genomic_DNA"/>
</dbReference>
<dbReference type="Proteomes" id="UP001185737">
    <property type="component" value="Unassembled WGS sequence"/>
</dbReference>
<dbReference type="PRINTS" id="PR00081">
    <property type="entry name" value="GDHRDH"/>
</dbReference>
<dbReference type="CDD" id="cd05233">
    <property type="entry name" value="SDR_c"/>
    <property type="match status" value="1"/>
</dbReference>
<evidence type="ECO:0000313" key="5">
    <source>
        <dbReference type="EMBL" id="MDV6286587.1"/>
    </source>
</evidence>
<dbReference type="NCBIfam" id="TIGR03971">
    <property type="entry name" value="SDR_subfam_1"/>
    <property type="match status" value="1"/>
</dbReference>
<dbReference type="InterPro" id="IPR036291">
    <property type="entry name" value="NAD(P)-bd_dom_sf"/>
</dbReference>
<dbReference type="RefSeq" id="WP_317571585.1">
    <property type="nucleotide sequence ID" value="NZ_JAWLKA010000041.1"/>
</dbReference>
<reference evidence="5 6" key="1">
    <citation type="submission" date="2023-10" db="EMBL/GenBank/DDBJ databases">
        <title>Development of a sustainable strategy for remediation of hydrocarbon-contaminated territories based on the waste exchange concept.</title>
        <authorList>
            <person name="Krivoruchko A."/>
        </authorList>
    </citation>
    <scope>NUCLEOTIDE SEQUENCE [LARGE SCALE GENOMIC DNA]</scope>
    <source>
        <strain evidence="5 6">IEGM 60</strain>
    </source>
</reference>
<keyword evidence="3" id="KW-0520">NAD</keyword>
<dbReference type="InterPro" id="IPR002347">
    <property type="entry name" value="SDR_fam"/>
</dbReference>
<dbReference type="InterPro" id="IPR020904">
    <property type="entry name" value="Sc_DH/Rdtase_CS"/>
</dbReference>
<protein>
    <submittedName>
        <fullName evidence="5">Mycofactocin-coupled SDR family oxidoreductase</fullName>
    </submittedName>
</protein>
<gene>
    <name evidence="5" type="ORF">R3Q59_39595</name>
</gene>
<keyword evidence="2" id="KW-0560">Oxidoreductase</keyword>
<evidence type="ECO:0000256" key="2">
    <source>
        <dbReference type="ARBA" id="ARBA00023002"/>
    </source>
</evidence>
<evidence type="ECO:0000256" key="4">
    <source>
        <dbReference type="RuleBase" id="RU000363"/>
    </source>
</evidence>
<dbReference type="InterPro" id="IPR023985">
    <property type="entry name" value="SDR_subfam_1"/>
</dbReference>